<dbReference type="Gene3D" id="1.10.10.2030">
    <property type="entry name" value="DNA/RNA-binding protein Kin17, conserved domain"/>
    <property type="match status" value="1"/>
</dbReference>
<dbReference type="GO" id="GO:0006260">
    <property type="term" value="P:DNA replication"/>
    <property type="evidence" value="ECO:0000318"/>
    <property type="project" value="GO_Central"/>
</dbReference>
<dbReference type="InterPro" id="IPR019447">
    <property type="entry name" value="DNA/RNA-bd_Kin17_WH-like_dom"/>
</dbReference>
<accession>A0A1L8GZG5</accession>
<dbReference type="GO" id="GO:0003690">
    <property type="term" value="F:double-stranded DNA binding"/>
    <property type="evidence" value="ECO:0000318"/>
    <property type="project" value="GO_Central"/>
</dbReference>
<dbReference type="PANTHER" id="PTHR12805:SF0">
    <property type="entry name" value="DNA_RNA-BINDING PROTEIN KIN17"/>
    <property type="match status" value="1"/>
</dbReference>
<name>A0A1L8GZG5_XENLA</name>
<dbReference type="AlphaFoldDB" id="A0A1L8GZG5"/>
<dbReference type="InterPro" id="IPR038254">
    <property type="entry name" value="KIN17_WH-like_sf"/>
</dbReference>
<feature type="region of interest" description="Disordered" evidence="1">
    <location>
        <begin position="147"/>
        <end position="166"/>
    </location>
</feature>
<dbReference type="GO" id="GO:0006974">
    <property type="term" value="P:DNA damage response"/>
    <property type="evidence" value="ECO:0000318"/>
    <property type="project" value="GO_Central"/>
</dbReference>
<dbReference type="InterPro" id="IPR037321">
    <property type="entry name" value="KIN17-like"/>
</dbReference>
<dbReference type="Pfam" id="PF10357">
    <property type="entry name" value="WH_KIN17"/>
    <property type="match status" value="1"/>
</dbReference>
<evidence type="ECO:0000256" key="1">
    <source>
        <dbReference type="SAM" id="MobiDB-lite"/>
    </source>
</evidence>
<dbReference type="STRING" id="8355.A0A1L8GZG5"/>
<protein>
    <submittedName>
        <fullName evidence="4">DNA/RNA-binding protein KIN17 isoform X1</fullName>
    </submittedName>
</protein>
<dbReference type="PaxDb" id="8355-A0A1L8GZG5"/>
<reference evidence="4" key="1">
    <citation type="submission" date="2025-08" db="UniProtKB">
        <authorList>
            <consortium name="RefSeq"/>
        </authorList>
    </citation>
    <scope>IDENTIFICATION</scope>
    <source>
        <strain evidence="4">J_2021</strain>
        <tissue evidence="4">Erythrocytes</tissue>
    </source>
</reference>
<feature type="domain" description="DNA/RNA-binding protein Kin17 WH-like" evidence="2">
    <location>
        <begin position="20"/>
        <end position="146"/>
    </location>
</feature>
<evidence type="ECO:0000313" key="3">
    <source>
        <dbReference type="Proteomes" id="UP000186698"/>
    </source>
</evidence>
<dbReference type="GeneID" id="108711227"/>
<dbReference type="RefSeq" id="XP_041442501.1">
    <property type="nucleotide sequence ID" value="XM_041586567.1"/>
</dbReference>
<evidence type="ECO:0000259" key="2">
    <source>
        <dbReference type="SMART" id="SM01253"/>
    </source>
</evidence>
<dbReference type="Proteomes" id="UP000186698">
    <property type="component" value="Chromosome 3L"/>
</dbReference>
<feature type="compositionally biased region" description="Polar residues" evidence="1">
    <location>
        <begin position="153"/>
        <end position="163"/>
    </location>
</feature>
<proteinExistence type="predicted"/>
<organism evidence="3 4">
    <name type="scientific">Xenopus laevis</name>
    <name type="common">African clawed frog</name>
    <dbReference type="NCBI Taxonomy" id="8355"/>
    <lineage>
        <taxon>Eukaryota</taxon>
        <taxon>Metazoa</taxon>
        <taxon>Chordata</taxon>
        <taxon>Craniata</taxon>
        <taxon>Vertebrata</taxon>
        <taxon>Euteleostomi</taxon>
        <taxon>Amphibia</taxon>
        <taxon>Batrachia</taxon>
        <taxon>Anura</taxon>
        <taxon>Pipoidea</taxon>
        <taxon>Pipidae</taxon>
        <taxon>Xenopodinae</taxon>
        <taxon>Xenopus</taxon>
        <taxon>Xenopus</taxon>
    </lineage>
</organism>
<dbReference type="OrthoDB" id="10266249at2759"/>
<dbReference type="KEGG" id="xla:108711227"/>
<dbReference type="PANTHER" id="PTHR12805">
    <property type="entry name" value="KIN17 KIN, ANTIGENIC DETERMINANT OF RECA PROTEIN HOMOLOG"/>
    <property type="match status" value="1"/>
</dbReference>
<dbReference type="Bgee" id="108711227">
    <property type="expression patterns" value="Expressed in testis and 14 other cell types or tissues"/>
</dbReference>
<dbReference type="GO" id="GO:0005634">
    <property type="term" value="C:nucleus"/>
    <property type="evidence" value="ECO:0000318"/>
    <property type="project" value="GO_Central"/>
</dbReference>
<evidence type="ECO:0000313" key="4">
    <source>
        <dbReference type="RefSeq" id="XP_041442501.1"/>
    </source>
</evidence>
<dbReference type="CTD" id="108711227"/>
<keyword evidence="3" id="KW-1185">Reference proteome</keyword>
<sequence length="188" mass="22334">MGKSDFLTTPKAIANRIKYKGLQKLRWSYPKQYRDELRRRDEFRTEFLELLKRRFGTKRVHNNIVYNEYISHREHVHINATQWETLTDFTKWLGREVSVKWMRLQRAGTFSIKTEIQKQSANSRKRKKQDLDDEERTAKFIEQQVKKGMEGAEQNTPTYTELNRQNEEEKVAFNLNKGASTSGTATSK</sequence>
<dbReference type="SMART" id="SM01253">
    <property type="entry name" value="Kin17_mid"/>
    <property type="match status" value="1"/>
</dbReference>
<gene>
    <name evidence="4" type="primary">kin.L</name>
</gene>